<dbReference type="KEGG" id="kaf:KAFR_0A04780"/>
<dbReference type="GO" id="GO:0036374">
    <property type="term" value="F:glutathione hydrolase activity"/>
    <property type="evidence" value="ECO:0007669"/>
    <property type="project" value="UniProtKB-UniRule"/>
</dbReference>
<dbReference type="EC" id="2.3.2.2" evidence="8"/>
<evidence type="ECO:0000256" key="1">
    <source>
        <dbReference type="ARBA" id="ARBA00001049"/>
    </source>
</evidence>
<dbReference type="STRING" id="1071382.H2ANG3"/>
<dbReference type="InterPro" id="IPR000101">
    <property type="entry name" value="GGT_peptidase"/>
</dbReference>
<keyword evidence="9" id="KW-0732">Signal</keyword>
<evidence type="ECO:0000256" key="7">
    <source>
        <dbReference type="PIRSR" id="PIRSR600101-2"/>
    </source>
</evidence>
<dbReference type="GO" id="GO:0103068">
    <property type="term" value="F:leukotriene C4 gamma-glutamyl transferase activity"/>
    <property type="evidence" value="ECO:0007669"/>
    <property type="project" value="UniProtKB-EC"/>
</dbReference>
<dbReference type="GO" id="GO:0000324">
    <property type="term" value="C:fungal-type vacuole"/>
    <property type="evidence" value="ECO:0007669"/>
    <property type="project" value="EnsemblFungi"/>
</dbReference>
<evidence type="ECO:0000256" key="9">
    <source>
        <dbReference type="SAM" id="SignalP"/>
    </source>
</evidence>
<dbReference type="GeneID" id="13885958"/>
<comment type="pathway">
    <text evidence="3 8">Sulfur metabolism; glutathione metabolism.</text>
</comment>
<sequence>MKSILIFFLFIKLSTQFLFPVQNHRTNVFKITNEFLPHQPNIDIDPLNRYPSMTPDPSLLKKGRQNAISSDLELCNNLVINDVFSKYPTANAADAAVTLSLCIGMVNFFNSGIGGGGYVTFASNNTDNHLTIDFREMAPMDAHSDMFTGLDDLASKIGGLAVAVPGELMGLWELYNKSGSGTVTWSQLLDPIIDLGYNGWQIDEALGATLKIYKDIFVAWKDDWSFVLNDNKNDVLQEGDCITRPKLSNVLKELSINGSVAPFYDPNHWIVKSMVQAINKYNGIVKEQDFANYEVHTSKPLQSRIRRGWPYAPNNDLTVLTSSGSSSGAALLSALTIMDNFPSTEGADYMDESTFQLVETMKWMASARSRLGDYTYYQTHLPENILEILSSNWTKHAVCKIKDNIRVEGNGHKSFKTLENWTMYEPLYEINDPHGTAHLSVVDKFGNAVSLTTTVNLLFGSLIHDPNTGIILNNEMDDFAQINKSNSFDLSPSIYNLIEPKKRPLSSTAPTIILNELDKPDFILGASGGSRITPSILQAIIRTYWYNMPLLETIAYPRIHHQLLPDQLEIESINMIGKETVKNLRGMGYKVVEQIPKSVINAIKWHNVEWWAVSDFWRKRGVSATN</sequence>
<gene>
    <name evidence="10" type="primary">KAFR0A04780</name>
    <name evidence="10" type="ORF">KAFR_0A04780</name>
</gene>
<dbReference type="PROSITE" id="PS00462">
    <property type="entry name" value="G_GLU_TRANSPEPTIDASE"/>
    <property type="match status" value="1"/>
</dbReference>
<dbReference type="RefSeq" id="XP_003955048.1">
    <property type="nucleotide sequence ID" value="XM_003954999.1"/>
</dbReference>
<dbReference type="UniPathway" id="UPA00204"/>
<feature type="chain" id="PRO_5003559180" description="Glutathione hydrolase" evidence="9">
    <location>
        <begin position="17"/>
        <end position="626"/>
    </location>
</feature>
<dbReference type="Gene3D" id="3.60.20.40">
    <property type="match status" value="1"/>
</dbReference>
<dbReference type="Pfam" id="PF01019">
    <property type="entry name" value="G_glu_transpept"/>
    <property type="match status" value="1"/>
</dbReference>
<dbReference type="Gene3D" id="1.10.246.130">
    <property type="match status" value="1"/>
</dbReference>
<feature type="binding site" evidence="7">
    <location>
        <position position="529"/>
    </location>
    <ligand>
        <name>L-glutamate</name>
        <dbReference type="ChEBI" id="CHEBI:29985"/>
    </ligand>
</feature>
<evidence type="ECO:0000256" key="2">
    <source>
        <dbReference type="ARBA" id="ARBA00001089"/>
    </source>
</evidence>
<protein>
    <recommendedName>
        <fullName evidence="8">Glutathione hydrolase</fullName>
        <ecNumber evidence="8">2.3.2.2</ecNumber>
        <ecNumber evidence="8">3.4.19.13</ecNumber>
    </recommendedName>
    <alternativeName>
        <fullName evidence="8">Gamma-glutamyltransferase</fullName>
    </alternativeName>
    <alternativeName>
        <fullName evidence="8">Gamma-glutamyltranspeptidase</fullName>
    </alternativeName>
</protein>
<feature type="binding site" evidence="7">
    <location>
        <position position="478"/>
    </location>
    <ligand>
        <name>L-glutamate</name>
        <dbReference type="ChEBI" id="CHEBI:29985"/>
    </ligand>
</feature>
<comment type="similarity">
    <text evidence="4">Belongs to the gamma-glutamyltransferase family.</text>
</comment>
<name>H2ANG3_KAZAF</name>
<feature type="binding site" evidence="7">
    <location>
        <begin position="506"/>
        <end position="507"/>
    </location>
    <ligand>
        <name>L-glutamate</name>
        <dbReference type="ChEBI" id="CHEBI:29985"/>
    </ligand>
</feature>
<comment type="catalytic activity">
    <reaction evidence="1 8">
        <text>an S-substituted glutathione + H2O = an S-substituted L-cysteinylglycine + L-glutamate</text>
        <dbReference type="Rhea" id="RHEA:59468"/>
        <dbReference type="ChEBI" id="CHEBI:15377"/>
        <dbReference type="ChEBI" id="CHEBI:29985"/>
        <dbReference type="ChEBI" id="CHEBI:90779"/>
        <dbReference type="ChEBI" id="CHEBI:143103"/>
        <dbReference type="EC" id="3.4.19.13"/>
    </reaction>
</comment>
<keyword evidence="11" id="KW-1185">Reference proteome</keyword>
<dbReference type="InterPro" id="IPR055262">
    <property type="entry name" value="GGT_CS"/>
</dbReference>
<dbReference type="SUPFAM" id="SSF56235">
    <property type="entry name" value="N-terminal nucleophile aminohydrolases (Ntn hydrolases)"/>
    <property type="match status" value="1"/>
</dbReference>
<dbReference type="InterPro" id="IPR029055">
    <property type="entry name" value="Ntn_hydrolases_N"/>
</dbReference>
<evidence type="ECO:0000256" key="3">
    <source>
        <dbReference type="ARBA" id="ARBA00005115"/>
    </source>
</evidence>
<dbReference type="HOGENOM" id="CLU_014813_4_0_1"/>
<dbReference type="PANTHER" id="PTHR11686:SF9">
    <property type="entry name" value="RE13973P"/>
    <property type="match status" value="1"/>
</dbReference>
<reference evidence="10 11" key="1">
    <citation type="journal article" date="2011" name="Proc. Natl. Acad. Sci. U.S.A.">
        <title>Evolutionary erosion of yeast sex chromosomes by mating-type switching accidents.</title>
        <authorList>
            <person name="Gordon J.L."/>
            <person name="Armisen D."/>
            <person name="Proux-Wera E."/>
            <person name="Oheigeartaigh S.S."/>
            <person name="Byrne K.P."/>
            <person name="Wolfe K.H."/>
        </authorList>
    </citation>
    <scope>NUCLEOTIDE SEQUENCE [LARGE SCALE GENOMIC DNA]</scope>
    <source>
        <strain evidence="11">ATCC 22294 / BCRC 22015 / CBS 2517 / CECT 1963 / NBRC 1671 / NRRL Y-8276</strain>
    </source>
</reference>
<dbReference type="AlphaFoldDB" id="H2ANG3"/>
<dbReference type="eggNOG" id="KOG2410">
    <property type="taxonomic scope" value="Eukaryota"/>
</dbReference>
<feature type="signal peptide" evidence="9">
    <location>
        <begin position="1"/>
        <end position="16"/>
    </location>
</feature>
<feature type="binding site" evidence="7">
    <location>
        <position position="135"/>
    </location>
    <ligand>
        <name>L-glutamate</name>
        <dbReference type="ChEBI" id="CHEBI:29985"/>
    </ligand>
</feature>
<organism evidence="10 11">
    <name type="scientific">Kazachstania africana (strain ATCC 22294 / BCRC 22015 / CBS 2517 / CECT 1963 / NBRC 1671 / NRRL Y-8276)</name>
    <name type="common">Yeast</name>
    <name type="synonym">Kluyveromyces africanus</name>
    <dbReference type="NCBI Taxonomy" id="1071382"/>
    <lineage>
        <taxon>Eukaryota</taxon>
        <taxon>Fungi</taxon>
        <taxon>Dikarya</taxon>
        <taxon>Ascomycota</taxon>
        <taxon>Saccharomycotina</taxon>
        <taxon>Saccharomycetes</taxon>
        <taxon>Saccharomycetales</taxon>
        <taxon>Saccharomycetaceae</taxon>
        <taxon>Kazachstania</taxon>
    </lineage>
</organism>
<evidence type="ECO:0000313" key="11">
    <source>
        <dbReference type="Proteomes" id="UP000005220"/>
    </source>
</evidence>
<accession>H2ANG3</accession>
<dbReference type="OrthoDB" id="1081007at2759"/>
<dbReference type="FunCoup" id="H2ANG3">
    <property type="interactions" value="205"/>
</dbReference>
<feature type="binding site" evidence="7">
    <location>
        <begin position="454"/>
        <end position="456"/>
    </location>
    <ligand>
        <name>L-glutamate</name>
        <dbReference type="ChEBI" id="CHEBI:29985"/>
    </ligand>
</feature>
<dbReference type="PRINTS" id="PR01210">
    <property type="entry name" value="GGTRANSPTASE"/>
</dbReference>
<dbReference type="EMBL" id="HE650821">
    <property type="protein sequence ID" value="CCF55913.1"/>
    <property type="molecule type" value="Genomic_DNA"/>
</dbReference>
<dbReference type="InterPro" id="IPR043137">
    <property type="entry name" value="GGT_ssub_C"/>
</dbReference>
<evidence type="ECO:0000313" key="10">
    <source>
        <dbReference type="EMBL" id="CCF55913.1"/>
    </source>
</evidence>
<dbReference type="MEROPS" id="T03.012"/>
<evidence type="ECO:0000256" key="4">
    <source>
        <dbReference type="ARBA" id="ARBA00009381"/>
    </source>
</evidence>
<comment type="catalytic activity">
    <reaction evidence="2 8">
        <text>glutathione + H2O = L-cysteinylglycine + L-glutamate</text>
        <dbReference type="Rhea" id="RHEA:28807"/>
        <dbReference type="ChEBI" id="CHEBI:15377"/>
        <dbReference type="ChEBI" id="CHEBI:29985"/>
        <dbReference type="ChEBI" id="CHEBI:57925"/>
        <dbReference type="ChEBI" id="CHEBI:61694"/>
        <dbReference type="EC" id="3.4.19.13"/>
    </reaction>
</comment>
<keyword evidence="8" id="KW-0378">Hydrolase</keyword>
<dbReference type="GO" id="GO:0006805">
    <property type="term" value="P:xenobiotic metabolic process"/>
    <property type="evidence" value="ECO:0007669"/>
    <property type="project" value="EnsemblFungi"/>
</dbReference>
<dbReference type="FunFam" id="3.60.20.40:FF:000001">
    <property type="entry name" value="Gamma-glutamyltranspeptidase 1"/>
    <property type="match status" value="1"/>
</dbReference>
<dbReference type="NCBIfam" id="TIGR00066">
    <property type="entry name" value="g_glut_trans"/>
    <property type="match status" value="1"/>
</dbReference>
<dbReference type="Proteomes" id="UP000005220">
    <property type="component" value="Chromosome 1"/>
</dbReference>
<dbReference type="EC" id="3.4.19.13" evidence="8"/>
<comment type="function">
    <text evidence="8">Cleaves the gamma-glutamyl peptide bond of glutathione and glutathione conjugates.</text>
</comment>
<dbReference type="GO" id="GO:0006751">
    <property type="term" value="P:glutathione catabolic process"/>
    <property type="evidence" value="ECO:0007669"/>
    <property type="project" value="UniProtKB-UniRule"/>
</dbReference>
<dbReference type="PANTHER" id="PTHR11686">
    <property type="entry name" value="GAMMA GLUTAMYL TRANSPEPTIDASE"/>
    <property type="match status" value="1"/>
</dbReference>
<dbReference type="GO" id="GO:0005886">
    <property type="term" value="C:plasma membrane"/>
    <property type="evidence" value="ECO:0007669"/>
    <property type="project" value="TreeGrafter"/>
</dbReference>
<evidence type="ECO:0000256" key="8">
    <source>
        <dbReference type="RuleBase" id="RU368068"/>
    </source>
</evidence>
<comment type="catalytic activity">
    <reaction evidence="5 8">
        <text>an N-terminal (5-L-glutamyl)-[peptide] + an alpha-amino acid = 5-L-glutamyl amino acid + an N-terminal L-alpha-aminoacyl-[peptide]</text>
        <dbReference type="Rhea" id="RHEA:23904"/>
        <dbReference type="Rhea" id="RHEA-COMP:9780"/>
        <dbReference type="Rhea" id="RHEA-COMP:9795"/>
        <dbReference type="ChEBI" id="CHEBI:77644"/>
        <dbReference type="ChEBI" id="CHEBI:78597"/>
        <dbReference type="ChEBI" id="CHEBI:78599"/>
        <dbReference type="ChEBI" id="CHEBI:78608"/>
        <dbReference type="EC" id="2.3.2.2"/>
    </reaction>
</comment>
<keyword evidence="8" id="KW-0808">Transferase</keyword>
<dbReference type="InterPro" id="IPR043138">
    <property type="entry name" value="GGT_lsub"/>
</dbReference>
<proteinExistence type="inferred from homology"/>
<keyword evidence="8" id="KW-0012">Acyltransferase</keyword>
<feature type="active site" description="Nucleophile" evidence="6">
    <location>
        <position position="436"/>
    </location>
</feature>
<evidence type="ECO:0000256" key="5">
    <source>
        <dbReference type="ARBA" id="ARBA00047417"/>
    </source>
</evidence>
<dbReference type="InParanoid" id="H2ANG3"/>
<evidence type="ECO:0000256" key="6">
    <source>
        <dbReference type="PIRSR" id="PIRSR600101-1"/>
    </source>
</evidence>